<gene>
    <name evidence="1" type="ORF">CCHR01_00353</name>
</gene>
<sequence>MSVLVSVKLLPLCANRQITANKIHADRLLREIHHDNDESAAPVRALEAIKPAAGLLLLLGLLLFGNGNCCYSHSPINIKLGSVESSV</sequence>
<dbReference type="AlphaFoldDB" id="A0AAD9EQ55"/>
<dbReference type="EMBL" id="JAQOWY010000003">
    <property type="protein sequence ID" value="KAK1857010.1"/>
    <property type="molecule type" value="Genomic_DNA"/>
</dbReference>
<keyword evidence="2" id="KW-1185">Reference proteome</keyword>
<evidence type="ECO:0000313" key="2">
    <source>
        <dbReference type="Proteomes" id="UP001243330"/>
    </source>
</evidence>
<protein>
    <submittedName>
        <fullName evidence="1">Uncharacterized protein</fullName>
    </submittedName>
</protein>
<dbReference type="Proteomes" id="UP001243330">
    <property type="component" value="Unassembled WGS sequence"/>
</dbReference>
<reference evidence="1" key="1">
    <citation type="submission" date="2023-01" db="EMBL/GenBank/DDBJ databases">
        <title>Colletotrichum chrysophilum M932 genome sequence.</title>
        <authorList>
            <person name="Baroncelli R."/>
        </authorList>
    </citation>
    <scope>NUCLEOTIDE SEQUENCE</scope>
    <source>
        <strain evidence="1">M932</strain>
    </source>
</reference>
<comment type="caution">
    <text evidence="1">The sequence shown here is derived from an EMBL/GenBank/DDBJ whole genome shotgun (WGS) entry which is preliminary data.</text>
</comment>
<organism evidence="1 2">
    <name type="scientific">Colletotrichum chrysophilum</name>
    <dbReference type="NCBI Taxonomy" id="1836956"/>
    <lineage>
        <taxon>Eukaryota</taxon>
        <taxon>Fungi</taxon>
        <taxon>Dikarya</taxon>
        <taxon>Ascomycota</taxon>
        <taxon>Pezizomycotina</taxon>
        <taxon>Sordariomycetes</taxon>
        <taxon>Hypocreomycetidae</taxon>
        <taxon>Glomerellales</taxon>
        <taxon>Glomerellaceae</taxon>
        <taxon>Colletotrichum</taxon>
        <taxon>Colletotrichum gloeosporioides species complex</taxon>
    </lineage>
</organism>
<evidence type="ECO:0000313" key="1">
    <source>
        <dbReference type="EMBL" id="KAK1857010.1"/>
    </source>
</evidence>
<name>A0AAD9EQ55_9PEZI</name>
<accession>A0AAD9EQ55</accession>
<proteinExistence type="predicted"/>